<dbReference type="EMBL" id="RSCD01000001">
    <property type="protein sequence ID" value="RSH95828.1"/>
    <property type="molecule type" value="Genomic_DNA"/>
</dbReference>
<dbReference type="Proteomes" id="UP000279259">
    <property type="component" value="Unassembled WGS sequence"/>
</dbReference>
<dbReference type="AlphaFoldDB" id="A0A427YXL4"/>
<reference evidence="1 2" key="1">
    <citation type="submission" date="2018-11" db="EMBL/GenBank/DDBJ databases">
        <title>Genome sequence of Saitozyma podzolica DSM 27192.</title>
        <authorList>
            <person name="Aliyu H."/>
            <person name="Gorte O."/>
            <person name="Ochsenreither K."/>
        </authorList>
    </citation>
    <scope>NUCLEOTIDE SEQUENCE [LARGE SCALE GENOMIC DNA]</scope>
    <source>
        <strain evidence="1 2">DSM 27192</strain>
    </source>
</reference>
<name>A0A427YXL4_9TREE</name>
<protein>
    <submittedName>
        <fullName evidence="1">Uncharacterized protein</fullName>
    </submittedName>
</protein>
<organism evidence="1 2">
    <name type="scientific">Saitozyma podzolica</name>
    <dbReference type="NCBI Taxonomy" id="1890683"/>
    <lineage>
        <taxon>Eukaryota</taxon>
        <taxon>Fungi</taxon>
        <taxon>Dikarya</taxon>
        <taxon>Basidiomycota</taxon>
        <taxon>Agaricomycotina</taxon>
        <taxon>Tremellomycetes</taxon>
        <taxon>Tremellales</taxon>
        <taxon>Trimorphomycetaceae</taxon>
        <taxon>Saitozyma</taxon>
    </lineage>
</organism>
<gene>
    <name evidence="1" type="ORF">EHS25_000921</name>
</gene>
<sequence>MQSFPARSEGSADGALHTLTTGGPYSANIGAGDTYAFAAMAYKLLMTAEEDEDNATLAGSDFDLLADDPNLVLTEDAPEIPFGRSGWHYSDPTAFPKPLGDIIDKD</sequence>
<evidence type="ECO:0000313" key="1">
    <source>
        <dbReference type="EMBL" id="RSH95828.1"/>
    </source>
</evidence>
<evidence type="ECO:0000313" key="2">
    <source>
        <dbReference type="Proteomes" id="UP000279259"/>
    </source>
</evidence>
<keyword evidence="2" id="KW-1185">Reference proteome</keyword>
<accession>A0A427YXL4</accession>
<proteinExistence type="predicted"/>
<comment type="caution">
    <text evidence="1">The sequence shown here is derived from an EMBL/GenBank/DDBJ whole genome shotgun (WGS) entry which is preliminary data.</text>
</comment>